<dbReference type="Pfam" id="PF04488">
    <property type="entry name" value="Gly_transf_sug"/>
    <property type="match status" value="1"/>
</dbReference>
<feature type="domain" description="Dermonecrotic toxin N-terminal" evidence="2">
    <location>
        <begin position="65"/>
        <end position="349"/>
    </location>
</feature>
<dbReference type="EMBL" id="JABWRE020000001">
    <property type="protein sequence ID" value="MBV4534924.1"/>
    <property type="molecule type" value="Genomic_DNA"/>
</dbReference>
<evidence type="ECO:0000256" key="1">
    <source>
        <dbReference type="SAM" id="MobiDB-lite"/>
    </source>
</evidence>
<dbReference type="InterPro" id="IPR007577">
    <property type="entry name" value="GlycoTrfase_DXD_sugar-bd_CS"/>
</dbReference>
<reference evidence="3" key="1">
    <citation type="journal article" date="2020" name="Microorganisms">
        <title>Reliable Identification of Environmental Pseudomonas Isolates Using the rpoD Gene.</title>
        <authorList>
            <consortium name="The Broad Institute Genome Sequencing Platform"/>
            <person name="Girard L."/>
            <person name="Lood C."/>
            <person name="Rokni-Zadeh H."/>
            <person name="van Noort V."/>
            <person name="Lavigne R."/>
            <person name="De Mot R."/>
        </authorList>
    </citation>
    <scope>NUCLEOTIDE SEQUENCE</scope>
    <source>
        <strain evidence="3">SWRI10</strain>
    </source>
</reference>
<dbReference type="Proteomes" id="UP000599879">
    <property type="component" value="Unassembled WGS sequence"/>
</dbReference>
<dbReference type="Pfam" id="PF20178">
    <property type="entry name" value="ToxA_N"/>
    <property type="match status" value="1"/>
</dbReference>
<dbReference type="InterPro" id="IPR046673">
    <property type="entry name" value="ToxA_N"/>
</dbReference>
<gene>
    <name evidence="4" type="ORF">HU737_002890</name>
    <name evidence="3" type="ORF">HU737_13875</name>
</gene>
<evidence type="ECO:0000259" key="2">
    <source>
        <dbReference type="Pfam" id="PF20178"/>
    </source>
</evidence>
<protein>
    <recommendedName>
        <fullName evidence="2">Dermonecrotic toxin N-terminal domain-containing protein</fullName>
    </recommendedName>
</protein>
<dbReference type="AlphaFoldDB" id="A0A923G0S1"/>
<dbReference type="Gene3D" id="3.90.550.20">
    <property type="match status" value="1"/>
</dbReference>
<dbReference type="InterPro" id="IPR029044">
    <property type="entry name" value="Nucleotide-diphossugar_trans"/>
</dbReference>
<comment type="caution">
    <text evidence="3">The sequence shown here is derived from an EMBL/GenBank/DDBJ whole genome shotgun (WGS) entry which is preliminary data.</text>
</comment>
<organism evidence="3">
    <name type="scientific">Pseudomonas urmiensis</name>
    <dbReference type="NCBI Taxonomy" id="2745493"/>
    <lineage>
        <taxon>Bacteria</taxon>
        <taxon>Pseudomonadati</taxon>
        <taxon>Pseudomonadota</taxon>
        <taxon>Gammaproteobacteria</taxon>
        <taxon>Pseudomonadales</taxon>
        <taxon>Pseudomonadaceae</taxon>
        <taxon>Pseudomonas</taxon>
    </lineage>
</organism>
<reference evidence="4" key="3">
    <citation type="submission" date="2021-06" db="EMBL/GenBank/DDBJ databases">
        <title>Updating the genus Pseudomonas: Description of 43 new species and partition of the Pseudomonas putida group.</title>
        <authorList>
            <person name="Girard L."/>
            <person name="Lood C."/>
            <person name="Vandamme P."/>
            <person name="Rokni-Zadeh H."/>
            <person name="Van Noort V."/>
            <person name="Hofte M."/>
            <person name="Lavigne R."/>
            <person name="De Mot R."/>
        </authorList>
    </citation>
    <scope>NUCLEOTIDE SEQUENCE</scope>
    <source>
        <strain evidence="4">SWRI10</strain>
    </source>
</reference>
<dbReference type="SUPFAM" id="SSF53448">
    <property type="entry name" value="Nucleotide-diphospho-sugar transferases"/>
    <property type="match status" value="1"/>
</dbReference>
<sequence>MSYQPTFPEYPALGEPFSPEPATQPDTSFSRGQHALLSIIPAAPEQDEDVLLSIKQVFDREQVSLETPQAYADQQIRKYLEQHGIDDDPEDLILATLYLHLVNITPGPWQAQVAHAMTLPQALIGNWQQRGSGSWSDHLGYPMTWSKNGYAVSRLVNLSDGQLADSRSYDGVYRRSSPQVYDAWNQVDLDPRAFLEFVWNAQLQAHYLTHLNRFWTEHESTYHLMLKGNVVHAALLQRDEGSLSAEHSALVLKSMMLHPNTSWENTSYRYFADNPISTHHTIVELRIYGYAASDIMVFGDKRKTDVVLYIPGNSSPLHGFTNTHELRIWLQQQCRDPHKRASLASHFSSADRLDGAFLSGVDTALRGVAAYPRILDQATGLWVPDKIISFGPTLYPYPFTSMRRQIKQRFYADARHDIATQSEYYRKQLAQGLEVTVNVIGAIALALPELAPLVAVLGAGLLAVGVGEISAAKNEQETVEGIGRVAFGLLNALPLIGEASQLARSKVVLSEEQLAATEAVERAQQRQAESAQQVAPEAAPHANWPLIDELKVQRPQLDSLQPELRNRLAQLKASSAVRVAGGGKGTFLDNGKLYVNIRHDVYRVEWLEHEQQLRIRSADDPREWGPFLKATEDGYWDIELRFGLRGGNPSLTMISSPPLPTRVVEGIQRQPLVPRVEVTVPLDDIIEEHTRYYVRMKIQTPGEADIIEDEVPVFYDADAAAWRTLNGDYAWREEPLLQTKVRWKTGTARDFERVRHRLPAENHFIEYRFPDLPQLPQQTTPVKNEIHMIWVGENRLPANLSWNIRENADNAYYRFILHVDGGAPTLAAIRQSLEATSVEVRSLHDQPFFKQFINSSEGDGFNYFRSPDSPARNLAAAADFLRYRLIYEYGGIYMDIDDSLAPVIAKELSAAPHDVLLGSRFRMPWNGDRLINNSHFASHPNNPLLKKLLDTANQRFHLLSEAFKTTPRTIKGAEALNQFMSTISEVCGPKVFDDVLKAHRPDYAKLIEYIMKAANINSDEYKRWLTAALDHYFPLRIGGPVPISTGSAHSWNKL</sequence>
<feature type="region of interest" description="Disordered" evidence="1">
    <location>
        <begin position="1"/>
        <end position="30"/>
    </location>
</feature>
<accession>A0A923G0S1</accession>
<evidence type="ECO:0000313" key="3">
    <source>
        <dbReference type="EMBL" id="MBC3441777.1"/>
    </source>
</evidence>
<reference evidence="3" key="2">
    <citation type="submission" date="2020-07" db="EMBL/GenBank/DDBJ databases">
        <authorList>
            <person name="Lood C."/>
            <person name="Girard L."/>
        </authorList>
    </citation>
    <scope>NUCLEOTIDE SEQUENCE</scope>
    <source>
        <strain evidence="3">SWRI10</strain>
    </source>
</reference>
<dbReference type="RefSeq" id="WP_186555342.1">
    <property type="nucleotide sequence ID" value="NZ_JABWRE020000001.1"/>
</dbReference>
<evidence type="ECO:0000313" key="4">
    <source>
        <dbReference type="EMBL" id="MBV4534924.1"/>
    </source>
</evidence>
<name>A0A923G0S1_9PSED</name>
<proteinExistence type="predicted"/>
<dbReference type="EMBL" id="JABWRE010000009">
    <property type="protein sequence ID" value="MBC3441777.1"/>
    <property type="molecule type" value="Genomic_DNA"/>
</dbReference>